<dbReference type="EMBL" id="WAJR01000005">
    <property type="protein sequence ID" value="KAB1641521.1"/>
    <property type="molecule type" value="Genomic_DNA"/>
</dbReference>
<accession>A0A6N6NMX9</accession>
<evidence type="ECO:0000259" key="2">
    <source>
        <dbReference type="Pfam" id="PF13635"/>
    </source>
</evidence>
<dbReference type="Pfam" id="PF13635">
    <property type="entry name" value="DUF4143"/>
    <property type="match status" value="1"/>
</dbReference>
<dbReference type="AlphaFoldDB" id="A0A6N6NMX9"/>
<dbReference type="InterPro" id="IPR025420">
    <property type="entry name" value="DUF4143"/>
</dbReference>
<dbReference type="PANTHER" id="PTHR33295">
    <property type="entry name" value="ATPASE"/>
    <property type="match status" value="1"/>
</dbReference>
<sequence>MKLIYRTAYMNKLASAMGTPDIKVITGIRRCGKSKLLEAFADQIRASFPTANIIRINFNLLEFEPLMQYRALHDYVEKHFVEGCNNVVIIDEVQMCEGFEKAINSLHASEKYDIYITGSNAFLLSNDLSTLFTGRTFEVEVFPFSLAEFAQYHEITSPDEALTRYLREGGMPGSYLYPDERARFVYISDVLDTLVLRDVRQKYRIRNAEQLKRTCEFLMDNVGNISSLKSMAATLSQAGLKINDKTLAAYIDHLCDAFAFYRVRRFDVAGKKYLSTGDKYYLADHSFRYAKLGTRRLDFGRIYENMVAIELMRRGWEVYVGVLYQKEVDFVAAKQGQRLYIQVSDDISQESTFEREITPLRKIRDAYPKAIIAKTGHETTDWDGIKVIDLGRWLMGQTGEFDA</sequence>
<proteinExistence type="predicted"/>
<gene>
    <name evidence="3" type="ORF">F8C90_03175</name>
</gene>
<evidence type="ECO:0000259" key="1">
    <source>
        <dbReference type="Pfam" id="PF13173"/>
    </source>
</evidence>
<name>A0A6N6NMX9_9ACTN</name>
<reference evidence="3 4" key="1">
    <citation type="submission" date="2019-09" db="EMBL/GenBank/DDBJ databases">
        <title>Whole genome shotgun sequencing (WGS) of Ellagibacter isourolithinifaciens DSM 104140(T) and Adlercreutzia muris DSM 29508(T).</title>
        <authorList>
            <person name="Stoll D.A."/>
            <person name="Danylec N."/>
            <person name="Huch M."/>
        </authorList>
    </citation>
    <scope>NUCLEOTIDE SEQUENCE [LARGE SCALE GENOMIC DNA]</scope>
    <source>
        <strain evidence="3 4">DSM 104140</strain>
    </source>
</reference>
<dbReference type="InterPro" id="IPR027417">
    <property type="entry name" value="P-loop_NTPase"/>
</dbReference>
<dbReference type="GO" id="GO:0005524">
    <property type="term" value="F:ATP binding"/>
    <property type="evidence" value="ECO:0007669"/>
    <property type="project" value="UniProtKB-KW"/>
</dbReference>
<evidence type="ECO:0000313" key="3">
    <source>
        <dbReference type="EMBL" id="KAB1641521.1"/>
    </source>
</evidence>
<feature type="domain" description="AAA" evidence="1">
    <location>
        <begin position="21"/>
        <end position="149"/>
    </location>
</feature>
<dbReference type="GO" id="GO:0003676">
    <property type="term" value="F:nucleic acid binding"/>
    <property type="evidence" value="ECO:0007669"/>
    <property type="project" value="InterPro"/>
</dbReference>
<dbReference type="Gene3D" id="3.40.1350.10">
    <property type="match status" value="1"/>
</dbReference>
<feature type="domain" description="DUF4143" evidence="2">
    <location>
        <begin position="197"/>
        <end position="343"/>
    </location>
</feature>
<dbReference type="SUPFAM" id="SSF52540">
    <property type="entry name" value="P-loop containing nucleoside triphosphate hydrolases"/>
    <property type="match status" value="1"/>
</dbReference>
<dbReference type="Proteomes" id="UP000468668">
    <property type="component" value="Unassembled WGS sequence"/>
</dbReference>
<dbReference type="InterPro" id="IPR011856">
    <property type="entry name" value="tRNA_endonuc-like_dom_sf"/>
</dbReference>
<dbReference type="InterPro" id="IPR041682">
    <property type="entry name" value="AAA_14"/>
</dbReference>
<comment type="caution">
    <text evidence="3">The sequence shown here is derived from an EMBL/GenBank/DDBJ whole genome shotgun (WGS) entry which is preliminary data.</text>
</comment>
<dbReference type="OrthoDB" id="9801684at2"/>
<keyword evidence="3" id="KW-0067">ATP-binding</keyword>
<organism evidence="3 4">
    <name type="scientific">Ellagibacter isourolithinifaciens</name>
    <dbReference type="NCBI Taxonomy" id="2137581"/>
    <lineage>
        <taxon>Bacteria</taxon>
        <taxon>Bacillati</taxon>
        <taxon>Actinomycetota</taxon>
        <taxon>Coriobacteriia</taxon>
        <taxon>Eggerthellales</taxon>
        <taxon>Eggerthellaceae</taxon>
        <taxon>Ellagibacter</taxon>
    </lineage>
</organism>
<evidence type="ECO:0000313" key="4">
    <source>
        <dbReference type="Proteomes" id="UP000468668"/>
    </source>
</evidence>
<dbReference type="PANTHER" id="PTHR33295:SF20">
    <property type="entry name" value="ATPASE"/>
    <property type="match status" value="1"/>
</dbReference>
<protein>
    <submittedName>
        <fullName evidence="3">ATP-binding protein</fullName>
    </submittedName>
</protein>
<keyword evidence="4" id="KW-1185">Reference proteome</keyword>
<dbReference type="Pfam" id="PF13173">
    <property type="entry name" value="AAA_14"/>
    <property type="match status" value="1"/>
</dbReference>
<keyword evidence="3" id="KW-0547">Nucleotide-binding</keyword>